<dbReference type="Gene3D" id="3.80.10.10">
    <property type="entry name" value="Ribonuclease Inhibitor"/>
    <property type="match status" value="2"/>
</dbReference>
<dbReference type="Pfam" id="PF25019">
    <property type="entry name" value="LRR_R13L1-DRL21"/>
    <property type="match status" value="1"/>
</dbReference>
<reference evidence="11" key="1">
    <citation type="submission" date="2015-06" db="UniProtKB">
        <authorList>
            <consortium name="EnsemblPlants"/>
        </authorList>
    </citation>
    <scope>IDENTIFICATION</scope>
</reference>
<keyword evidence="6" id="KW-0067">ATP-binding</keyword>
<organism evidence="11">
    <name type="scientific">Aegilops tauschii</name>
    <name type="common">Tausch's goatgrass</name>
    <name type="synonym">Aegilops squarrosa</name>
    <dbReference type="NCBI Taxonomy" id="37682"/>
    <lineage>
        <taxon>Eukaryota</taxon>
        <taxon>Viridiplantae</taxon>
        <taxon>Streptophyta</taxon>
        <taxon>Embryophyta</taxon>
        <taxon>Tracheophyta</taxon>
        <taxon>Spermatophyta</taxon>
        <taxon>Magnoliopsida</taxon>
        <taxon>Liliopsida</taxon>
        <taxon>Poales</taxon>
        <taxon>Poaceae</taxon>
        <taxon>BOP clade</taxon>
        <taxon>Pooideae</taxon>
        <taxon>Triticodae</taxon>
        <taxon>Triticeae</taxon>
        <taxon>Triticinae</taxon>
        <taxon>Aegilops</taxon>
    </lineage>
</organism>
<dbReference type="GO" id="GO:0051707">
    <property type="term" value="P:response to other organism"/>
    <property type="evidence" value="ECO:0007669"/>
    <property type="project" value="UniProtKB-ARBA"/>
</dbReference>
<dbReference type="InterPro" id="IPR032675">
    <property type="entry name" value="LRR_dom_sf"/>
</dbReference>
<evidence type="ECO:0000256" key="6">
    <source>
        <dbReference type="ARBA" id="ARBA00022840"/>
    </source>
</evidence>
<dbReference type="FunFam" id="3.40.50.300:FF:001091">
    <property type="entry name" value="Probable disease resistance protein At1g61300"/>
    <property type="match status" value="1"/>
</dbReference>
<evidence type="ECO:0000259" key="8">
    <source>
        <dbReference type="Pfam" id="PF18052"/>
    </source>
</evidence>
<name>R7WAU4_AEGTA</name>
<feature type="domain" description="Disease resistance protein winged helix" evidence="9">
    <location>
        <begin position="539"/>
        <end position="608"/>
    </location>
</feature>
<dbReference type="InterPro" id="IPR036388">
    <property type="entry name" value="WH-like_DNA-bd_sf"/>
</dbReference>
<keyword evidence="5" id="KW-0611">Plant defense</keyword>
<evidence type="ECO:0000256" key="1">
    <source>
        <dbReference type="ARBA" id="ARBA00008894"/>
    </source>
</evidence>
<dbReference type="Pfam" id="PF23559">
    <property type="entry name" value="WHD_DRP"/>
    <property type="match status" value="1"/>
</dbReference>
<evidence type="ECO:0000256" key="3">
    <source>
        <dbReference type="ARBA" id="ARBA00022737"/>
    </source>
</evidence>
<dbReference type="Gene3D" id="1.10.10.10">
    <property type="entry name" value="Winged helix-like DNA-binding domain superfamily/Winged helix DNA-binding domain"/>
    <property type="match status" value="1"/>
</dbReference>
<evidence type="ECO:0000259" key="7">
    <source>
        <dbReference type="Pfam" id="PF00931"/>
    </source>
</evidence>
<dbReference type="PRINTS" id="PR00364">
    <property type="entry name" value="DISEASERSIST"/>
</dbReference>
<dbReference type="Gene3D" id="1.20.5.4130">
    <property type="match status" value="1"/>
</dbReference>
<evidence type="ECO:0000256" key="4">
    <source>
        <dbReference type="ARBA" id="ARBA00022741"/>
    </source>
</evidence>
<accession>R7WAU4</accession>
<sequence length="1330" mass="150608">MESATISGARWVLGRALSSLSDGLVEAWVASSGLGPNVEALKTELLYAQAMLDNARDREIRSHALVLLLQRLRALAYGADDVLDELDYFRIQDELDGTFETADHDDRGCVHNLVRDARHTAKAAAKLLGCGSCSSAAAGDTYKPDESCMCVRRLASRTRTTVHDFGNRLLCSSSLSVHEDDDSDDSDDSKHAPRVPKLKFDRVDVSVRMKCIADELKPLCAKVSTILGLELSGSVSTELRLLRSSGIGNVASTGRPITTSQALEPTLYGREPQKNTIIEHITNDEYIHKKLTVIPIVGPGGIGKTTLTQYIYNNKEVQDHFKIRVWVCVSLDFSVHKLTQEIVSSIPKAEDEKEKADSEVHNLDQLQKLIEKRLKNRRFLLVLDDIWKYGNEDDWKRFLVPFQKEQGNGDTILVTTRFLEVAEMVKQRDKPVHLEGLEPKEYWTLFLACVFGDTNQRNNDDNLIEIGEKIVEKLKGSPLAAKTVGRLLRNNISVDHWTRVLESKEWESQTNEHDIMPAMKVSYDYLPFHLQQCFSPCALFPEDYKFDSEELIHFWIGLDIIHPDNRIKRIEDIGRNNLNDLVNYGFFKIGTGDSGKHYVIHDLLHDLALKVSSQECLHISSSSPRAVEIAPSVYHLSISMSDPSNSEDGIVKENFMKELNKTRKILKTENLRTLMLFGDYNASFVRIFSDLFKDAKSLRVVYLSTMFYHVEFLLHNFSDLVHLRYLRLVSKYYSKKQVPKSIPRFYQLRVLDISDWEGVHSLHEEMGNLVKLRHFLVPSYEFHSNICNVGKLENLQELKRFKVKQESNGFELMELGKLEEIGGSLHICNLENALVNEAHEAKLLRKNCLQRLTLSWKKGRSNTSPDEEDQLLERLRPHSNLHELCIDGHGGSTCPTWLGKNLLTKGLEALCLDSVAWKHLPPLGELYVIGQSVEERESGEEFSSCITGPCFRNLKRLELIGLPRLRRWVANEVCPWYFSLIEDTHGTDEQLERVQEVEEEGVASLEEVVVEQEEDDDGLLLLPAHLSRSLRELILKGCRELILAAKNHETGVGGLQAMHSLKKIIIEGCPKFLSDLSSCCPFPSSLQRLFLEDPMGNMDTLVLLSNLASVENLCINCLGEDLRCEGLLHLLTQGQLTALQVRGTPKFFADWDPARELQGEQLLPFPKLQELETDEVAGVLTAPICRLLSSSLTKLSFEHNKEVECFTKEQEEALSLLRSLQDLQFQWCPKLRRLPAGLNKLTNLKKLLIWRPGAILSLPKNGLPGSLQELVVDDCIKLRCLPAGLHKLTNLKRLQIRLCPAIRSLPENGLPDSLQELDVRCLLNKKLTQE</sequence>
<feature type="domain" description="NB-ARC" evidence="7">
    <location>
        <begin position="274"/>
        <end position="453"/>
    </location>
</feature>
<dbReference type="PANTHER" id="PTHR36766">
    <property type="entry name" value="PLANT BROAD-SPECTRUM MILDEW RESISTANCE PROTEIN RPW8"/>
    <property type="match status" value="1"/>
</dbReference>
<dbReference type="Pfam" id="PF18052">
    <property type="entry name" value="Rx_N"/>
    <property type="match status" value="1"/>
</dbReference>
<evidence type="ECO:0000313" key="11">
    <source>
        <dbReference type="EnsemblPlants" id="EMT19557"/>
    </source>
</evidence>
<dbReference type="GO" id="GO:0043531">
    <property type="term" value="F:ADP binding"/>
    <property type="evidence" value="ECO:0007669"/>
    <property type="project" value="InterPro"/>
</dbReference>
<keyword evidence="3" id="KW-0677">Repeat</keyword>
<evidence type="ECO:0000259" key="9">
    <source>
        <dbReference type="Pfam" id="PF23559"/>
    </source>
</evidence>
<dbReference type="InterPro" id="IPR027417">
    <property type="entry name" value="P-loop_NTPase"/>
</dbReference>
<dbReference type="SUPFAM" id="SSF52058">
    <property type="entry name" value="L domain-like"/>
    <property type="match status" value="1"/>
</dbReference>
<evidence type="ECO:0000256" key="2">
    <source>
        <dbReference type="ARBA" id="ARBA00022614"/>
    </source>
</evidence>
<dbReference type="SUPFAM" id="SSF52540">
    <property type="entry name" value="P-loop containing nucleoside triphosphate hydrolases"/>
    <property type="match status" value="1"/>
</dbReference>
<dbReference type="Gene3D" id="3.40.50.300">
    <property type="entry name" value="P-loop containing nucleotide triphosphate hydrolases"/>
    <property type="match status" value="1"/>
</dbReference>
<keyword evidence="4" id="KW-0547">Nucleotide-binding</keyword>
<dbReference type="GO" id="GO:0005524">
    <property type="term" value="F:ATP binding"/>
    <property type="evidence" value="ECO:0007669"/>
    <property type="project" value="UniProtKB-KW"/>
</dbReference>
<dbReference type="InterPro" id="IPR058922">
    <property type="entry name" value="WHD_DRP"/>
</dbReference>
<proteinExistence type="inferred from homology"/>
<dbReference type="InterPro" id="IPR056789">
    <property type="entry name" value="LRR_R13L1-DRL21"/>
</dbReference>
<dbReference type="EnsemblPlants" id="EMT19557">
    <property type="protein sequence ID" value="EMT19557"/>
    <property type="gene ID" value="F775_10943"/>
</dbReference>
<dbReference type="InterPro" id="IPR002182">
    <property type="entry name" value="NB-ARC"/>
</dbReference>
<protein>
    <submittedName>
        <fullName evidence="11">Putative disease resistance protein RGA4</fullName>
    </submittedName>
</protein>
<dbReference type="Pfam" id="PF00931">
    <property type="entry name" value="NB-ARC"/>
    <property type="match status" value="1"/>
</dbReference>
<dbReference type="InterPro" id="IPR041118">
    <property type="entry name" value="Rx_N"/>
</dbReference>
<keyword evidence="2" id="KW-0433">Leucine-rich repeat</keyword>
<dbReference type="GO" id="GO:0006952">
    <property type="term" value="P:defense response"/>
    <property type="evidence" value="ECO:0007669"/>
    <property type="project" value="UniProtKB-KW"/>
</dbReference>
<evidence type="ECO:0000256" key="5">
    <source>
        <dbReference type="ARBA" id="ARBA00022821"/>
    </source>
</evidence>
<feature type="domain" description="R13L1/DRL21-like LRR repeat region" evidence="10">
    <location>
        <begin position="812"/>
        <end position="927"/>
    </location>
</feature>
<evidence type="ECO:0000259" key="10">
    <source>
        <dbReference type="Pfam" id="PF25019"/>
    </source>
</evidence>
<dbReference type="PANTHER" id="PTHR36766:SF55">
    <property type="entry name" value="OS11G0492900 PROTEIN"/>
    <property type="match status" value="1"/>
</dbReference>
<feature type="domain" description="Disease resistance N-terminal" evidence="8">
    <location>
        <begin position="12"/>
        <end position="93"/>
    </location>
</feature>
<comment type="similarity">
    <text evidence="1">Belongs to the disease resistance NB-LRR family.</text>
</comment>